<dbReference type="InterPro" id="IPR013986">
    <property type="entry name" value="DExx_box_DNA_helicase_dom_sf"/>
</dbReference>
<dbReference type="OrthoDB" id="9762834at2"/>
<evidence type="ECO:0000256" key="7">
    <source>
        <dbReference type="ARBA" id="ARBA00022840"/>
    </source>
</evidence>
<dbReference type="PANTHER" id="PTHR30591:SF1">
    <property type="entry name" value="RECBCD ENZYME SUBUNIT RECC"/>
    <property type="match status" value="1"/>
</dbReference>
<evidence type="ECO:0000256" key="6">
    <source>
        <dbReference type="ARBA" id="ARBA00022839"/>
    </source>
</evidence>
<comment type="similarity">
    <text evidence="10">Belongs to the RecC family.</text>
</comment>
<dbReference type="Gene3D" id="1.10.10.990">
    <property type="match status" value="1"/>
</dbReference>
<dbReference type="EMBL" id="QGKL01000035">
    <property type="protein sequence ID" value="PWQ95339.1"/>
    <property type="molecule type" value="Genomic_DNA"/>
</dbReference>
<dbReference type="SUPFAM" id="SSF52540">
    <property type="entry name" value="P-loop containing nucleoside triphosphate hydrolases"/>
    <property type="match status" value="2"/>
</dbReference>
<evidence type="ECO:0000256" key="8">
    <source>
        <dbReference type="ARBA" id="ARBA00023125"/>
    </source>
</evidence>
<keyword evidence="2 10" id="KW-0547">Nucleotide-binding</keyword>
<evidence type="ECO:0000256" key="5">
    <source>
        <dbReference type="ARBA" id="ARBA00022806"/>
    </source>
</evidence>
<evidence type="ECO:0000313" key="13">
    <source>
        <dbReference type="Proteomes" id="UP000245506"/>
    </source>
</evidence>
<dbReference type="RefSeq" id="WP_109823951.1">
    <property type="nucleotide sequence ID" value="NZ_QGKL01000035.1"/>
</dbReference>
<evidence type="ECO:0000256" key="3">
    <source>
        <dbReference type="ARBA" id="ARBA00022763"/>
    </source>
</evidence>
<keyword evidence="6 10" id="KW-0269">Exonuclease</keyword>
<evidence type="ECO:0000256" key="10">
    <source>
        <dbReference type="HAMAP-Rule" id="MF_01486"/>
    </source>
</evidence>
<reference evidence="12 13" key="1">
    <citation type="submission" date="2018-05" db="EMBL/GenBank/DDBJ databases">
        <title>Leucothrix arctica sp. nov., isolated from Arctic seawater.</title>
        <authorList>
            <person name="Choi A."/>
            <person name="Baek K."/>
        </authorList>
    </citation>
    <scope>NUCLEOTIDE SEQUENCE [LARGE SCALE GENOMIC DNA]</scope>
    <source>
        <strain evidence="12 13">IMCC9719</strain>
    </source>
</reference>
<dbReference type="InterPro" id="IPR027417">
    <property type="entry name" value="P-loop_NTPase"/>
</dbReference>
<keyword evidence="3 10" id="KW-0227">DNA damage</keyword>
<evidence type="ECO:0000256" key="4">
    <source>
        <dbReference type="ARBA" id="ARBA00022801"/>
    </source>
</evidence>
<dbReference type="Pfam" id="PF04257">
    <property type="entry name" value="Exonuc_V_gamma"/>
    <property type="match status" value="1"/>
</dbReference>
<keyword evidence="5 10" id="KW-0347">Helicase</keyword>
<evidence type="ECO:0000256" key="1">
    <source>
        <dbReference type="ARBA" id="ARBA00022722"/>
    </source>
</evidence>
<evidence type="ECO:0000256" key="2">
    <source>
        <dbReference type="ARBA" id="ARBA00022741"/>
    </source>
</evidence>
<evidence type="ECO:0000313" key="12">
    <source>
        <dbReference type="EMBL" id="PWQ95339.1"/>
    </source>
</evidence>
<dbReference type="GO" id="GO:0005524">
    <property type="term" value="F:ATP binding"/>
    <property type="evidence" value="ECO:0007669"/>
    <property type="project" value="UniProtKB-UniRule"/>
</dbReference>
<sequence length="1092" mass="125922">MFVLHTSNRAENLLEHLTKILETPQPSVFSKEVFLIQSQGMERWLSQQLAERSQLWANFEYLFPARFFNEMTNKLGLSLQQQAFGRENMLWQFESILRTIDADVYKPINQYLTGVSVERKRYQLAQQLAYLYDQYQFMRPDWLATWEKNEKVELQNPSDITDRTQLWQAELWRELIGRQDGEGISHHGERWKDAITELETRRRGDLEKILPARISVLGINTLSPMYLAYLQALSKHIQVHFYLLNPCEAFWAESNTAVKHQLRLQSIQAGQIHGVDEAPINPLLGMLGQQGRDFQVLLLEQEANEIEITSFDAVKSTGEPSLLEQLQNDILFNEAGDTSFQLQDDDYSLSIHACHSRLREVEVLKDQLLASFDKHPDLDLRNVVVMAPDIQTYLPYIDATFDDIPYAVADRSLRQSNLLLDILLRFFDLSQSRMLWNEVLAVLEEPAVREQFGLFDDDILMVRHWVEETRIRWGESAEHRKDIGVGEFSENSWQAGLERLLMGYAVPSDAEFCDDILPYSDIEGSQAQALGGFYSYFKLLKTARAELSKDRTLKEWVEKLIGFAEQLILQDSETESQWGQLREMFEQLTEVAEEHTETLTLQVLIDYLESTASESKTATGFMRGQLTFCSMLPMRAIPFSVIGLLGMNEGEFPNIDGRAAFDLMDSEFRRGDRSRRADERYQFLETLVSSRKQILISYIGQSIKTNDEIPPSVVVSELLDVLDHYYQIAPETVVTKHPLQAFSPRYFVPQDDPRVKLFSYSKTAADVAMRLQSNTKPDTEFWWKGELQNREPLELAADSKMVIDLQDLFRFYNHPQRYFVEKHLQLRIQRPEELAGTSESFELDNLEKFFVNQEWLARHLSEDGEAVGHAFLKRLRAEGRWPHGVLGDQLFDNMSGELSGFVEKLRELNIGNKHEPTLVDFTLGDYRLKGALSNVYDNGNLLYRYARCKPKDNMTAWLNHLIGLNAPEVEANTTYMMHMDGYWKFDEVADSESRLLALLDAYKTAQSGLSPLLLEPAFAWVTRELNAKSRSKKTPQDEALATLETTYGQDSYWQLLYRGGDVSELLEAEAFKHLTESLVKPLLTSRSGINDT</sequence>
<evidence type="ECO:0000256" key="9">
    <source>
        <dbReference type="ARBA" id="ARBA00023204"/>
    </source>
</evidence>
<gene>
    <name evidence="10 12" type="primary">recC</name>
    <name evidence="12" type="ORF">DKT75_13450</name>
</gene>
<keyword evidence="7 10" id="KW-0067">ATP-binding</keyword>
<dbReference type="InterPro" id="IPR006697">
    <property type="entry name" value="RecC"/>
</dbReference>
<protein>
    <recommendedName>
        <fullName evidence="10">RecBCD enzyme subunit RecC</fullName>
    </recommendedName>
    <alternativeName>
        <fullName evidence="10">Exonuclease V subunit RecC</fullName>
        <shortName evidence="10">ExoV subunit RecC</shortName>
    </alternativeName>
    <alternativeName>
        <fullName evidence="10">Helicase/nuclease RecBCD subunit RecC</fullName>
    </alternativeName>
</protein>
<keyword evidence="8 10" id="KW-0238">DNA-binding</keyword>
<dbReference type="Proteomes" id="UP000245506">
    <property type="component" value="Unassembled WGS sequence"/>
</dbReference>
<dbReference type="PANTHER" id="PTHR30591">
    <property type="entry name" value="RECBCD ENZYME SUBUNIT RECC"/>
    <property type="match status" value="1"/>
</dbReference>
<dbReference type="Pfam" id="PF17946">
    <property type="entry name" value="RecC_C"/>
    <property type="match status" value="1"/>
</dbReference>
<dbReference type="PIRSF" id="PIRSF000980">
    <property type="entry name" value="RecC"/>
    <property type="match status" value="1"/>
</dbReference>
<comment type="function">
    <text evidence="10">A helicase/nuclease that prepares dsDNA breaks (DSB) for recombinational DNA repair. Binds to DSBs and unwinds DNA via a highly rapid and processive ATP-dependent bidirectional helicase activity. Unwinds dsDNA until it encounters a Chi (crossover hotspot instigator) sequence from the 3' direction. Cuts ssDNA a few nucleotides 3' to the Chi site. The properties and activities of the enzyme are changed at Chi. The Chi-altered holoenzyme produces a long 3'-ssDNA overhang and facilitates RecA-binding to the ssDNA for homologous DNA recombination and repair. Holoenzyme degrades any linearized DNA that is unable to undergo homologous recombination. In the holoenzyme this subunit recognizes the wild-type Chi sequence, and when added to isolated RecB increases its ATP-dependent helicase processivity.</text>
</comment>
<dbReference type="GO" id="GO:0003677">
    <property type="term" value="F:DNA binding"/>
    <property type="evidence" value="ECO:0007669"/>
    <property type="project" value="UniProtKB-UniRule"/>
</dbReference>
<keyword evidence="9 10" id="KW-0234">DNA repair</keyword>
<dbReference type="SUPFAM" id="SSF52980">
    <property type="entry name" value="Restriction endonuclease-like"/>
    <property type="match status" value="1"/>
</dbReference>
<comment type="miscellaneous">
    <text evidence="10">In the RecBCD complex, RecB has a slow 3'-5' helicase, an exonuclease activity and loads RecA onto ssDNA, RecD has a fast 5'-3' helicase activity, while RecC stimulates the ATPase and processivity of the RecB helicase and contributes to recognition of the Chi site.</text>
</comment>
<dbReference type="Gene3D" id="1.10.10.160">
    <property type="match status" value="1"/>
</dbReference>
<dbReference type="NCBIfam" id="TIGR01450">
    <property type="entry name" value="recC"/>
    <property type="match status" value="1"/>
</dbReference>
<dbReference type="InterPro" id="IPR041500">
    <property type="entry name" value="RecC_C"/>
</dbReference>
<dbReference type="GO" id="GO:0008854">
    <property type="term" value="F:exodeoxyribonuclease V activity"/>
    <property type="evidence" value="ECO:0007669"/>
    <property type="project" value="InterPro"/>
</dbReference>
<dbReference type="Gene3D" id="3.40.50.10930">
    <property type="match status" value="1"/>
</dbReference>
<proteinExistence type="inferred from homology"/>
<keyword evidence="1 10" id="KW-0540">Nuclease</keyword>
<feature type="domain" description="RecC C-terminal" evidence="11">
    <location>
        <begin position="803"/>
        <end position="1023"/>
    </location>
</feature>
<accession>A0A317CAC8</accession>
<keyword evidence="4 10" id="KW-0378">Hydrolase</keyword>
<comment type="subunit">
    <text evidence="10">Heterotrimer of RecB, RecC and RecD. All subunits contribute to DNA-binding.</text>
</comment>
<name>A0A317CAC8_9GAMM</name>
<keyword evidence="13" id="KW-1185">Reference proteome</keyword>
<dbReference type="GO" id="GO:0009338">
    <property type="term" value="C:exodeoxyribonuclease V complex"/>
    <property type="evidence" value="ECO:0007669"/>
    <property type="project" value="InterPro"/>
</dbReference>
<dbReference type="InterPro" id="IPR011335">
    <property type="entry name" value="Restrct_endonuc-II-like"/>
</dbReference>
<comment type="caution">
    <text evidence="12">The sequence shown here is derived from an EMBL/GenBank/DDBJ whole genome shotgun (WGS) entry which is preliminary data.</text>
</comment>
<dbReference type="GO" id="GO:0000724">
    <property type="term" value="P:double-strand break repair via homologous recombination"/>
    <property type="evidence" value="ECO:0007669"/>
    <property type="project" value="UniProtKB-UniRule"/>
</dbReference>
<organism evidence="12 13">
    <name type="scientific">Leucothrix arctica</name>
    <dbReference type="NCBI Taxonomy" id="1481894"/>
    <lineage>
        <taxon>Bacteria</taxon>
        <taxon>Pseudomonadati</taxon>
        <taxon>Pseudomonadota</taxon>
        <taxon>Gammaproteobacteria</taxon>
        <taxon>Thiotrichales</taxon>
        <taxon>Thiotrichaceae</taxon>
        <taxon>Leucothrix</taxon>
    </lineage>
</organism>
<dbReference type="HAMAP" id="MF_01486">
    <property type="entry name" value="RecC"/>
    <property type="match status" value="1"/>
</dbReference>
<dbReference type="AlphaFoldDB" id="A0A317CAC8"/>
<dbReference type="GO" id="GO:0003678">
    <property type="term" value="F:DNA helicase activity"/>
    <property type="evidence" value="ECO:0007669"/>
    <property type="project" value="UniProtKB-UniRule"/>
</dbReference>
<evidence type="ECO:0000259" key="11">
    <source>
        <dbReference type="Pfam" id="PF17946"/>
    </source>
</evidence>
<dbReference type="Gene3D" id="3.40.50.300">
    <property type="entry name" value="P-loop containing nucleotide triphosphate hydrolases"/>
    <property type="match status" value="2"/>
</dbReference>